<dbReference type="EMBL" id="JACVQF010000200">
    <property type="protein sequence ID" value="MBD0421727.1"/>
    <property type="molecule type" value="Genomic_DNA"/>
</dbReference>
<dbReference type="AlphaFoldDB" id="A0A926L390"/>
<feature type="DNA-binding region" description="H-T-H motif" evidence="4">
    <location>
        <begin position="37"/>
        <end position="56"/>
    </location>
</feature>
<dbReference type="RefSeq" id="WP_188182682.1">
    <property type="nucleotide sequence ID" value="NZ_JACVQF010000200.1"/>
</dbReference>
<evidence type="ECO:0000313" key="7">
    <source>
        <dbReference type="Proteomes" id="UP000621210"/>
    </source>
</evidence>
<gene>
    <name evidence="6" type="ORF">H0H10_21660</name>
</gene>
<dbReference type="Pfam" id="PF16859">
    <property type="entry name" value="TetR_C_11"/>
    <property type="match status" value="1"/>
</dbReference>
<dbReference type="InterPro" id="IPR050109">
    <property type="entry name" value="HTH-type_TetR-like_transc_reg"/>
</dbReference>
<keyword evidence="1" id="KW-0805">Transcription regulation</keyword>
<dbReference type="GO" id="GO:0003700">
    <property type="term" value="F:DNA-binding transcription factor activity"/>
    <property type="evidence" value="ECO:0007669"/>
    <property type="project" value="TreeGrafter"/>
</dbReference>
<dbReference type="Pfam" id="PF00440">
    <property type="entry name" value="TetR_N"/>
    <property type="match status" value="1"/>
</dbReference>
<reference evidence="6" key="1">
    <citation type="submission" date="2020-09" db="EMBL/GenBank/DDBJ databases">
        <title>Streptomyces grisecoloratus sp. nov., isolated from cotton soil.</title>
        <authorList>
            <person name="Xing L."/>
        </authorList>
    </citation>
    <scope>NUCLEOTIDE SEQUENCE</scope>
    <source>
        <strain evidence="6">TRM S81-3</strain>
    </source>
</reference>
<dbReference type="SUPFAM" id="SSF48498">
    <property type="entry name" value="Tetracyclin repressor-like, C-terminal domain"/>
    <property type="match status" value="1"/>
</dbReference>
<dbReference type="InterPro" id="IPR001647">
    <property type="entry name" value="HTH_TetR"/>
</dbReference>
<keyword evidence="7" id="KW-1185">Reference proteome</keyword>
<dbReference type="Proteomes" id="UP000621210">
    <property type="component" value="Unassembled WGS sequence"/>
</dbReference>
<proteinExistence type="predicted"/>
<evidence type="ECO:0000256" key="4">
    <source>
        <dbReference type="PROSITE-ProRule" id="PRU00335"/>
    </source>
</evidence>
<keyword evidence="2 4" id="KW-0238">DNA-binding</keyword>
<reference evidence="6" key="2">
    <citation type="submission" date="2020-09" db="EMBL/GenBank/DDBJ databases">
        <authorList>
            <person name="Luo X."/>
        </authorList>
    </citation>
    <scope>NUCLEOTIDE SEQUENCE</scope>
    <source>
        <strain evidence="6">TRM S81-3</strain>
    </source>
</reference>
<evidence type="ECO:0000256" key="1">
    <source>
        <dbReference type="ARBA" id="ARBA00023015"/>
    </source>
</evidence>
<evidence type="ECO:0000256" key="3">
    <source>
        <dbReference type="ARBA" id="ARBA00023163"/>
    </source>
</evidence>
<dbReference type="PANTHER" id="PTHR30055:SF148">
    <property type="entry name" value="TETR-FAMILY TRANSCRIPTIONAL REGULATOR"/>
    <property type="match status" value="1"/>
</dbReference>
<dbReference type="PANTHER" id="PTHR30055">
    <property type="entry name" value="HTH-TYPE TRANSCRIPTIONAL REGULATOR RUTR"/>
    <property type="match status" value="1"/>
</dbReference>
<protein>
    <submittedName>
        <fullName evidence="6">TetR/AcrR family transcriptional regulator</fullName>
    </submittedName>
</protein>
<dbReference type="Gene3D" id="1.10.357.10">
    <property type="entry name" value="Tetracycline Repressor, domain 2"/>
    <property type="match status" value="1"/>
</dbReference>
<dbReference type="PRINTS" id="PR00455">
    <property type="entry name" value="HTHTETR"/>
</dbReference>
<evidence type="ECO:0000313" key="6">
    <source>
        <dbReference type="EMBL" id="MBD0421727.1"/>
    </source>
</evidence>
<dbReference type="PROSITE" id="PS50977">
    <property type="entry name" value="HTH_TETR_2"/>
    <property type="match status" value="1"/>
</dbReference>
<dbReference type="Gene3D" id="1.10.10.60">
    <property type="entry name" value="Homeodomain-like"/>
    <property type="match status" value="1"/>
</dbReference>
<dbReference type="SUPFAM" id="SSF46689">
    <property type="entry name" value="Homeodomain-like"/>
    <property type="match status" value="1"/>
</dbReference>
<name>A0A926L390_9ACTN</name>
<accession>A0A926L390</accession>
<dbReference type="GO" id="GO:0000976">
    <property type="term" value="F:transcription cis-regulatory region binding"/>
    <property type="evidence" value="ECO:0007669"/>
    <property type="project" value="TreeGrafter"/>
</dbReference>
<evidence type="ECO:0000259" key="5">
    <source>
        <dbReference type="PROSITE" id="PS50977"/>
    </source>
</evidence>
<dbReference type="InterPro" id="IPR009057">
    <property type="entry name" value="Homeodomain-like_sf"/>
</dbReference>
<keyword evidence="3" id="KW-0804">Transcription</keyword>
<evidence type="ECO:0000256" key="2">
    <source>
        <dbReference type="ARBA" id="ARBA00023125"/>
    </source>
</evidence>
<dbReference type="InterPro" id="IPR036271">
    <property type="entry name" value="Tet_transcr_reg_TetR-rel_C_sf"/>
</dbReference>
<organism evidence="6 7">
    <name type="scientific">Streptomyces griseicoloratus</name>
    <dbReference type="NCBI Taxonomy" id="2752516"/>
    <lineage>
        <taxon>Bacteria</taxon>
        <taxon>Bacillati</taxon>
        <taxon>Actinomycetota</taxon>
        <taxon>Actinomycetes</taxon>
        <taxon>Kitasatosporales</taxon>
        <taxon>Streptomycetaceae</taxon>
        <taxon>Streptomyces</taxon>
    </lineage>
</organism>
<comment type="caution">
    <text evidence="6">The sequence shown here is derived from an EMBL/GenBank/DDBJ whole genome shotgun (WGS) entry which is preliminary data.</text>
</comment>
<feature type="domain" description="HTH tetR-type" evidence="5">
    <location>
        <begin position="14"/>
        <end position="74"/>
    </location>
</feature>
<sequence>MAAKGQAGGRPRDSRVDRKILETTRELIDEVGYPNLTVDQVAARAGVGKAAIYRRYGSKAEMAFAASVHGQQLPPVADTGSLHGDLLALARTFHVRLSAPATRHLGPALVNELATNPDLVTRFQNTFLAAEQADFAEVIERAVDRGELAGPVDPVMAHVLVAGALSAAIHVLRLPVDDAMVADLAAAATAGLTALAMQHHAGQE</sequence>
<dbReference type="InterPro" id="IPR011075">
    <property type="entry name" value="TetR_C"/>
</dbReference>